<evidence type="ECO:0000313" key="18">
    <source>
        <dbReference type="Proteomes" id="UP000515317"/>
    </source>
</evidence>
<comment type="catalytic activity">
    <reaction evidence="12">
        <text>2,5-diamino-6-hydroxy-4-(5-phosphoribosylamino)-pyrimidine + H2O + H(+) = 5-amino-6-(5-phospho-D-ribosylamino)uracil + NH4(+)</text>
        <dbReference type="Rhea" id="RHEA:21868"/>
        <dbReference type="ChEBI" id="CHEBI:15377"/>
        <dbReference type="ChEBI" id="CHEBI:15378"/>
        <dbReference type="ChEBI" id="CHEBI:28938"/>
        <dbReference type="ChEBI" id="CHEBI:58453"/>
        <dbReference type="ChEBI" id="CHEBI:58614"/>
        <dbReference type="EC" id="3.5.4.26"/>
    </reaction>
</comment>
<dbReference type="PANTHER" id="PTHR38011:SF7">
    <property type="entry name" value="2,5-DIAMINO-6-RIBOSYLAMINO-4(3H)-PYRIMIDINONE 5'-PHOSPHATE REDUCTASE"/>
    <property type="match status" value="1"/>
</dbReference>
<evidence type="ECO:0000256" key="15">
    <source>
        <dbReference type="PIRSR" id="PIRSR006769-3"/>
    </source>
</evidence>
<dbReference type="InterPro" id="IPR016192">
    <property type="entry name" value="APOBEC/CMP_deaminase_Zn-bd"/>
</dbReference>
<sequence length="377" mass="40242">MTIATAAHNPVEAGSDDDARYMLAALRLGERELGRTWPNPSVGAILVKDGIVVGRGWTKTGGRPHAETVAIQEAGDQARGATLYVSLEPCSHQGRTPPCANAIIAAGISRVVSAMEDPNPLVAGQGHKRLRDAGIEVVENVLRDEAVRVHAGHISRIARKRPYVTLKLALSSNGKAGLSGRRPAPITGEKARDLVHLMRSRTDAIAAGIGTVVADDPLLTCRLPGMEDRSPLRVIFDSSLRLPLASHIVTTAREVPVWVIAEQGASPDNERSLAPHGIEVIRAPLTEEGGDLIVALHILSERGIGRLMVEGGPAVAAQFLKKDLIDQAVIFQSPDPLPDDGIEGLPAPHQKLFPEAGLNLRSRHDAGGDTMFLYERD</sequence>
<feature type="binding site" evidence="14">
    <location>
        <position position="310"/>
    </location>
    <ligand>
        <name>substrate</name>
    </ligand>
</feature>
<reference evidence="17 18" key="1">
    <citation type="submission" date="2020-08" db="EMBL/GenBank/DDBJ databases">
        <title>Genome sequence of Rhizobiales bacterium strain IZ6.</title>
        <authorList>
            <person name="Nakai R."/>
            <person name="Naganuma T."/>
        </authorList>
    </citation>
    <scope>NUCLEOTIDE SEQUENCE [LARGE SCALE GENOMIC DNA]</scope>
    <source>
        <strain evidence="17 18">IZ6</strain>
    </source>
</reference>
<evidence type="ECO:0000256" key="10">
    <source>
        <dbReference type="ARBA" id="ARBA00023002"/>
    </source>
</evidence>
<feature type="binding site" evidence="15">
    <location>
        <position position="90"/>
    </location>
    <ligand>
        <name>Zn(2+)</name>
        <dbReference type="ChEBI" id="CHEBI:29105"/>
        <note>catalytic</note>
    </ligand>
</feature>
<comment type="function">
    <text evidence="1 12">Converts 2,5-diamino-6-(ribosylamino)-4(3h)-pyrimidinone 5'-phosphate into 5-amino-6-(ribosylamino)-2,4(1h,3h)-pyrimidinedione 5'-phosphate.</text>
</comment>
<dbReference type="GO" id="GO:0009231">
    <property type="term" value="P:riboflavin biosynthetic process"/>
    <property type="evidence" value="ECO:0007669"/>
    <property type="project" value="UniProtKB-UniPathway"/>
</dbReference>
<dbReference type="PANTHER" id="PTHR38011">
    <property type="entry name" value="DIHYDROFOLATE REDUCTASE FAMILY PROTEIN (AFU_ORTHOLOGUE AFUA_8G06820)"/>
    <property type="match status" value="1"/>
</dbReference>
<dbReference type="GO" id="GO:0008703">
    <property type="term" value="F:5-amino-6-(5-phosphoribosylamino)uracil reductase activity"/>
    <property type="evidence" value="ECO:0007669"/>
    <property type="project" value="UniProtKB-EC"/>
</dbReference>
<dbReference type="InterPro" id="IPR002734">
    <property type="entry name" value="RibDG_C"/>
</dbReference>
<dbReference type="Gene3D" id="3.40.430.10">
    <property type="entry name" value="Dihydrofolate Reductase, subunit A"/>
    <property type="match status" value="1"/>
</dbReference>
<dbReference type="Pfam" id="PF00383">
    <property type="entry name" value="dCMP_cyt_deam_1"/>
    <property type="match status" value="1"/>
</dbReference>
<dbReference type="InterPro" id="IPR024072">
    <property type="entry name" value="DHFR-like_dom_sf"/>
</dbReference>
<evidence type="ECO:0000256" key="5">
    <source>
        <dbReference type="ARBA" id="ARBA00007417"/>
    </source>
</evidence>
<dbReference type="NCBIfam" id="TIGR00326">
    <property type="entry name" value="eubact_ribD"/>
    <property type="match status" value="1"/>
</dbReference>
<evidence type="ECO:0000256" key="8">
    <source>
        <dbReference type="ARBA" id="ARBA00022833"/>
    </source>
</evidence>
<feature type="binding site" evidence="14">
    <location>
        <position position="199"/>
    </location>
    <ligand>
        <name>NADP(+)</name>
        <dbReference type="ChEBI" id="CHEBI:58349"/>
    </ligand>
</feature>
<feature type="binding site" evidence="14">
    <location>
        <position position="219"/>
    </location>
    <ligand>
        <name>substrate</name>
    </ligand>
</feature>
<gene>
    <name evidence="17" type="primary">ribD</name>
    <name evidence="17" type="ORF">IZ6_13610</name>
</gene>
<evidence type="ECO:0000256" key="11">
    <source>
        <dbReference type="ARBA" id="ARBA00023268"/>
    </source>
</evidence>
<dbReference type="SUPFAM" id="SSF53597">
    <property type="entry name" value="Dihydrofolate reductase-like"/>
    <property type="match status" value="1"/>
</dbReference>
<dbReference type="AlphaFoldDB" id="A0A6S6QML8"/>
<evidence type="ECO:0000256" key="6">
    <source>
        <dbReference type="ARBA" id="ARBA00022619"/>
    </source>
</evidence>
<accession>A0A6S6QML8</accession>
<evidence type="ECO:0000256" key="7">
    <source>
        <dbReference type="ARBA" id="ARBA00022723"/>
    </source>
</evidence>
<keyword evidence="10 12" id="KW-0560">Oxidoreductase</keyword>
<evidence type="ECO:0000313" key="17">
    <source>
        <dbReference type="EMBL" id="BCJ90626.1"/>
    </source>
</evidence>
<dbReference type="GO" id="GO:0008835">
    <property type="term" value="F:diaminohydroxyphosphoribosylaminopyrimidine deaminase activity"/>
    <property type="evidence" value="ECO:0007669"/>
    <property type="project" value="UniProtKB-EC"/>
</dbReference>
<feature type="binding site" evidence="14">
    <location>
        <position position="215"/>
    </location>
    <ligand>
        <name>NADP(+)</name>
        <dbReference type="ChEBI" id="CHEBI:58349"/>
    </ligand>
</feature>
<keyword evidence="18" id="KW-1185">Reference proteome</keyword>
<name>A0A6S6QML8_9HYPH</name>
<keyword evidence="6 12" id="KW-0686">Riboflavin biosynthesis</keyword>
<dbReference type="EC" id="1.1.1.193" evidence="12"/>
<keyword evidence="12" id="KW-0378">Hydrolase</keyword>
<evidence type="ECO:0000256" key="1">
    <source>
        <dbReference type="ARBA" id="ARBA00002151"/>
    </source>
</evidence>
<evidence type="ECO:0000256" key="13">
    <source>
        <dbReference type="PIRSR" id="PIRSR006769-1"/>
    </source>
</evidence>
<dbReference type="SUPFAM" id="SSF53927">
    <property type="entry name" value="Cytidine deaminase-like"/>
    <property type="match status" value="1"/>
</dbReference>
<keyword evidence="9 12" id="KW-0521">NADP</keyword>
<evidence type="ECO:0000256" key="9">
    <source>
        <dbReference type="ARBA" id="ARBA00022857"/>
    </source>
</evidence>
<feature type="binding site" evidence="15">
    <location>
        <position position="65"/>
    </location>
    <ligand>
        <name>Zn(2+)</name>
        <dbReference type="ChEBI" id="CHEBI:29105"/>
        <note>catalytic</note>
    </ligand>
</feature>
<dbReference type="PROSITE" id="PS51747">
    <property type="entry name" value="CYT_DCMP_DEAMINASES_2"/>
    <property type="match status" value="1"/>
</dbReference>
<comment type="similarity">
    <text evidence="4 12">In the N-terminal section; belongs to the cytidine and deoxycytidylate deaminase family.</text>
</comment>
<dbReference type="EC" id="3.5.4.26" evidence="12"/>
<comment type="cofactor">
    <cofactor evidence="12 15">
        <name>Zn(2+)</name>
        <dbReference type="ChEBI" id="CHEBI:29105"/>
    </cofactor>
    <text evidence="12 15">Binds 1 zinc ion.</text>
</comment>
<keyword evidence="11" id="KW-0511">Multifunctional enzyme</keyword>
<feature type="binding site" evidence="14">
    <location>
        <position position="238"/>
    </location>
    <ligand>
        <name>NADP(+)</name>
        <dbReference type="ChEBI" id="CHEBI:58349"/>
    </ligand>
</feature>
<dbReference type="CDD" id="cd01284">
    <property type="entry name" value="Riboflavin_deaminase-reductase"/>
    <property type="match status" value="1"/>
</dbReference>
<dbReference type="GO" id="GO:0008270">
    <property type="term" value="F:zinc ion binding"/>
    <property type="evidence" value="ECO:0007669"/>
    <property type="project" value="InterPro"/>
</dbReference>
<dbReference type="UniPathway" id="UPA00275">
    <property type="reaction ID" value="UER00401"/>
</dbReference>
<dbReference type="Gene3D" id="3.40.140.10">
    <property type="entry name" value="Cytidine Deaminase, domain 2"/>
    <property type="match status" value="1"/>
</dbReference>
<comment type="pathway">
    <text evidence="3 12">Cofactor biosynthesis; riboflavin biosynthesis; 5-amino-6-(D-ribitylamino)uracil from GTP: step 3/4.</text>
</comment>
<evidence type="ECO:0000259" key="16">
    <source>
        <dbReference type="PROSITE" id="PS51747"/>
    </source>
</evidence>
<feature type="binding site" evidence="14">
    <location>
        <position position="211"/>
    </location>
    <ligand>
        <name>NADP(+)</name>
        <dbReference type="ChEBI" id="CHEBI:58349"/>
    </ligand>
</feature>
<dbReference type="PROSITE" id="PS00903">
    <property type="entry name" value="CYT_DCMP_DEAMINASES_1"/>
    <property type="match status" value="1"/>
</dbReference>
<feature type="active site" description="Proton donor" evidence="13">
    <location>
        <position position="67"/>
    </location>
</feature>
<dbReference type="InterPro" id="IPR050765">
    <property type="entry name" value="Riboflavin_Biosynth_HTPR"/>
</dbReference>
<protein>
    <recommendedName>
        <fullName evidence="12">Riboflavin biosynthesis protein RibD</fullName>
    </recommendedName>
    <domain>
        <recommendedName>
            <fullName evidence="12">Diaminohydroxyphosphoribosylaminopyrimidine deaminase</fullName>
            <shortName evidence="12">DRAP deaminase</shortName>
            <ecNumber evidence="12">3.5.4.26</ecNumber>
        </recommendedName>
        <alternativeName>
            <fullName evidence="12">Riboflavin-specific deaminase</fullName>
        </alternativeName>
    </domain>
    <domain>
        <recommendedName>
            <fullName evidence="12">5-amino-6-(5-phosphoribosylamino)uracil reductase</fullName>
            <ecNumber evidence="12">1.1.1.193</ecNumber>
        </recommendedName>
        <alternativeName>
            <fullName evidence="12">HTP reductase</fullName>
        </alternativeName>
    </domain>
</protein>
<organism evidence="17 18">
    <name type="scientific">Terrihabitans soli</name>
    <dbReference type="NCBI Taxonomy" id="708113"/>
    <lineage>
        <taxon>Bacteria</taxon>
        <taxon>Pseudomonadati</taxon>
        <taxon>Pseudomonadota</taxon>
        <taxon>Alphaproteobacteria</taxon>
        <taxon>Hyphomicrobiales</taxon>
        <taxon>Terrihabitans</taxon>
    </lineage>
</organism>
<dbReference type="PIRSF" id="PIRSF006769">
    <property type="entry name" value="RibD"/>
    <property type="match status" value="1"/>
</dbReference>
<evidence type="ECO:0000256" key="3">
    <source>
        <dbReference type="ARBA" id="ARBA00004910"/>
    </source>
</evidence>
<keyword evidence="8 12" id="KW-0862">Zinc</keyword>
<comment type="pathway">
    <text evidence="2 12">Cofactor biosynthesis; riboflavin biosynthesis; 5-amino-6-(D-ribitylamino)uracil from GTP: step 2/4.</text>
</comment>
<evidence type="ECO:0000256" key="4">
    <source>
        <dbReference type="ARBA" id="ARBA00005259"/>
    </source>
</evidence>
<dbReference type="InterPro" id="IPR002125">
    <property type="entry name" value="CMP_dCMP_dom"/>
</dbReference>
<dbReference type="InterPro" id="IPR004794">
    <property type="entry name" value="Eubact_RibD"/>
</dbReference>
<dbReference type="KEGG" id="tso:IZ6_13610"/>
<evidence type="ECO:0000256" key="14">
    <source>
        <dbReference type="PIRSR" id="PIRSR006769-2"/>
    </source>
</evidence>
<evidence type="ECO:0000256" key="2">
    <source>
        <dbReference type="ARBA" id="ARBA00004882"/>
    </source>
</evidence>
<comment type="catalytic activity">
    <reaction evidence="12">
        <text>5-amino-6-(5-phospho-D-ribitylamino)uracil + NADP(+) = 5-amino-6-(5-phospho-D-ribosylamino)uracil + NADPH + H(+)</text>
        <dbReference type="Rhea" id="RHEA:17845"/>
        <dbReference type="ChEBI" id="CHEBI:15378"/>
        <dbReference type="ChEBI" id="CHEBI:57783"/>
        <dbReference type="ChEBI" id="CHEBI:58349"/>
        <dbReference type="ChEBI" id="CHEBI:58421"/>
        <dbReference type="ChEBI" id="CHEBI:58453"/>
        <dbReference type="EC" id="1.1.1.193"/>
    </reaction>
</comment>
<keyword evidence="7 12" id="KW-0479">Metal-binding</keyword>
<dbReference type="EMBL" id="AP023361">
    <property type="protein sequence ID" value="BCJ90626.1"/>
    <property type="molecule type" value="Genomic_DNA"/>
</dbReference>
<dbReference type="Pfam" id="PF01872">
    <property type="entry name" value="RibD_C"/>
    <property type="match status" value="1"/>
</dbReference>
<proteinExistence type="inferred from homology"/>
<comment type="similarity">
    <text evidence="5 12">In the C-terminal section; belongs to the HTP reductase family.</text>
</comment>
<feature type="binding site" evidence="15">
    <location>
        <position position="99"/>
    </location>
    <ligand>
        <name>Zn(2+)</name>
        <dbReference type="ChEBI" id="CHEBI:29105"/>
        <note>catalytic</note>
    </ligand>
</feature>
<evidence type="ECO:0000256" key="12">
    <source>
        <dbReference type="PIRNR" id="PIRNR006769"/>
    </source>
</evidence>
<feature type="binding site" evidence="14">
    <location>
        <position position="169"/>
    </location>
    <ligand>
        <name>NADP(+)</name>
        <dbReference type="ChEBI" id="CHEBI:58349"/>
    </ligand>
</feature>
<feature type="domain" description="CMP/dCMP-type deaminase" evidence="16">
    <location>
        <begin position="16"/>
        <end position="138"/>
    </location>
</feature>
<dbReference type="Proteomes" id="UP000515317">
    <property type="component" value="Chromosome"/>
</dbReference>
<feature type="binding site" evidence="14">
    <location>
        <position position="222"/>
    </location>
    <ligand>
        <name>substrate</name>
    </ligand>
</feature>
<dbReference type="InterPro" id="IPR016193">
    <property type="entry name" value="Cytidine_deaminase-like"/>
</dbReference>
<dbReference type="RefSeq" id="WP_222877245.1">
    <property type="nucleotide sequence ID" value="NZ_AP023361.1"/>
</dbReference>